<reference evidence="1 2" key="1">
    <citation type="journal article" date="2024" name="G3 (Bethesda)">
        <title>Genome assembly of Hibiscus sabdariffa L. provides insights into metabolisms of medicinal natural products.</title>
        <authorList>
            <person name="Kim T."/>
        </authorList>
    </citation>
    <scope>NUCLEOTIDE SEQUENCE [LARGE SCALE GENOMIC DNA]</scope>
    <source>
        <strain evidence="1">TK-2024</strain>
        <tissue evidence="1">Old leaves</tissue>
    </source>
</reference>
<protein>
    <submittedName>
        <fullName evidence="1">Uncharacterized protein</fullName>
    </submittedName>
</protein>
<dbReference type="EMBL" id="JBBPBM010000014">
    <property type="protein sequence ID" value="KAK8559967.1"/>
    <property type="molecule type" value="Genomic_DNA"/>
</dbReference>
<comment type="caution">
    <text evidence="1">The sequence shown here is derived from an EMBL/GenBank/DDBJ whole genome shotgun (WGS) entry which is preliminary data.</text>
</comment>
<keyword evidence="2" id="KW-1185">Reference proteome</keyword>
<organism evidence="1 2">
    <name type="scientific">Hibiscus sabdariffa</name>
    <name type="common">roselle</name>
    <dbReference type="NCBI Taxonomy" id="183260"/>
    <lineage>
        <taxon>Eukaryota</taxon>
        <taxon>Viridiplantae</taxon>
        <taxon>Streptophyta</taxon>
        <taxon>Embryophyta</taxon>
        <taxon>Tracheophyta</taxon>
        <taxon>Spermatophyta</taxon>
        <taxon>Magnoliopsida</taxon>
        <taxon>eudicotyledons</taxon>
        <taxon>Gunneridae</taxon>
        <taxon>Pentapetalae</taxon>
        <taxon>rosids</taxon>
        <taxon>malvids</taxon>
        <taxon>Malvales</taxon>
        <taxon>Malvaceae</taxon>
        <taxon>Malvoideae</taxon>
        <taxon>Hibiscus</taxon>
    </lineage>
</organism>
<dbReference type="Proteomes" id="UP001472677">
    <property type="component" value="Unassembled WGS sequence"/>
</dbReference>
<accession>A0ABR2EFR8</accession>
<sequence>MEEGSIGLNGGWLFQLGTVAMTVLGDSWKGVVDEEWLTRFDGGWLLGSLGDEGSVEMVLVPAVAVGVVAGNCCRGLQVDL</sequence>
<gene>
    <name evidence="1" type="ORF">V6N12_012777</name>
</gene>
<name>A0ABR2EFR8_9ROSI</name>
<evidence type="ECO:0000313" key="1">
    <source>
        <dbReference type="EMBL" id="KAK8559967.1"/>
    </source>
</evidence>
<evidence type="ECO:0000313" key="2">
    <source>
        <dbReference type="Proteomes" id="UP001472677"/>
    </source>
</evidence>
<proteinExistence type="predicted"/>